<feature type="region of interest" description="Disordered" evidence="1">
    <location>
        <begin position="1"/>
        <end position="97"/>
    </location>
</feature>
<comment type="caution">
    <text evidence="2">The sequence shown here is derived from an EMBL/GenBank/DDBJ whole genome shotgun (WGS) entry which is preliminary data.</text>
</comment>
<evidence type="ECO:0000256" key="1">
    <source>
        <dbReference type="SAM" id="MobiDB-lite"/>
    </source>
</evidence>
<keyword evidence="3" id="KW-1185">Reference proteome</keyword>
<dbReference type="EMBL" id="CAXLJM020000015">
    <property type="protein sequence ID" value="CAL8082634.1"/>
    <property type="molecule type" value="Genomic_DNA"/>
</dbReference>
<evidence type="ECO:0000313" key="3">
    <source>
        <dbReference type="Proteomes" id="UP001642540"/>
    </source>
</evidence>
<evidence type="ECO:0000313" key="2">
    <source>
        <dbReference type="EMBL" id="CAL8082634.1"/>
    </source>
</evidence>
<accession>A0ABP1Q2N2</accession>
<dbReference type="Proteomes" id="UP001642540">
    <property type="component" value="Unassembled WGS sequence"/>
</dbReference>
<reference evidence="2 3" key="1">
    <citation type="submission" date="2024-08" db="EMBL/GenBank/DDBJ databases">
        <authorList>
            <person name="Cucini C."/>
            <person name="Frati F."/>
        </authorList>
    </citation>
    <scope>NUCLEOTIDE SEQUENCE [LARGE SCALE GENOMIC DNA]</scope>
</reference>
<sequence>MSASARSSEGELMTNGEEGKATGMPPKGEGNQAVEEIAALHLQPNLGDGNQLRLREMNAPSSSSGPALPPVPRPVSSEMVDVGRELSPPSSDENNNERPLAFFETLFRDENGFKPPSVANIHMKVKSTYTEWTKGPFKLNWDEMEFLRTCILKKYWSQVKMEDWKLLENALKGRMILLEEDRLRRCRPRDARWAIKALRDSGSKIDGKVPRARVSNNEEAAAVDFDNPQLEPDIENRVNASLANDGLVAKSAESNIVKSSNEKKFSDLRNGESKRAHDYDLRKDKVEADFKTAAFIVMQKREMSLQLGRGQNDESLQLGEVNSKVVAQDPGPVEKNNTDLVHKKHDTKQPSLSVKKGQAVVAAKSKVKYLWTTRKEDQINLTLDEDLGKYTVSKPRKICLLIKDKIVELEDYHKYMQESDFIIPQDPDDRTDMPPLPKPKEEFEDMKACGCFKQLSLPEHQ</sequence>
<organism evidence="2 3">
    <name type="scientific">Orchesella dallaii</name>
    <dbReference type="NCBI Taxonomy" id="48710"/>
    <lineage>
        <taxon>Eukaryota</taxon>
        <taxon>Metazoa</taxon>
        <taxon>Ecdysozoa</taxon>
        <taxon>Arthropoda</taxon>
        <taxon>Hexapoda</taxon>
        <taxon>Collembola</taxon>
        <taxon>Entomobryomorpha</taxon>
        <taxon>Entomobryoidea</taxon>
        <taxon>Orchesellidae</taxon>
        <taxon>Orchesellinae</taxon>
        <taxon>Orchesella</taxon>
    </lineage>
</organism>
<name>A0ABP1Q2N2_9HEXA</name>
<gene>
    <name evidence="2" type="ORF">ODALV1_LOCUS5269</name>
</gene>
<protein>
    <submittedName>
        <fullName evidence="2">Uncharacterized protein</fullName>
    </submittedName>
</protein>
<proteinExistence type="predicted"/>